<keyword evidence="1" id="KW-0472">Membrane</keyword>
<keyword evidence="3" id="KW-1185">Reference proteome</keyword>
<dbReference type="Proteomes" id="UP000827986">
    <property type="component" value="Unassembled WGS sequence"/>
</dbReference>
<comment type="caution">
    <text evidence="2">The sequence shown here is derived from an EMBL/GenBank/DDBJ whole genome shotgun (WGS) entry which is preliminary data.</text>
</comment>
<evidence type="ECO:0000256" key="1">
    <source>
        <dbReference type="SAM" id="Phobius"/>
    </source>
</evidence>
<evidence type="ECO:0000313" key="2">
    <source>
        <dbReference type="EMBL" id="KAH1177333.1"/>
    </source>
</evidence>
<dbReference type="AlphaFoldDB" id="A0A9D3XCP7"/>
<protein>
    <submittedName>
        <fullName evidence="2">Uncharacterized protein</fullName>
    </submittedName>
</protein>
<feature type="transmembrane region" description="Helical" evidence="1">
    <location>
        <begin position="12"/>
        <end position="31"/>
    </location>
</feature>
<sequence length="117" mass="13092">MGPSEGHRVLSLWSFWTVLLLHLICTVLLGYNAAWPPSSDVGTSAVPGSSPMDPYVMIQQVVLPPWGQYRTNGMSESEFKFSLQTVHLELVCQPFEIENALNKSSYFHSVPHHLGHQ</sequence>
<gene>
    <name evidence="2" type="ORF">KIL84_011035</name>
</gene>
<accession>A0A9D3XCP7</accession>
<keyword evidence="1" id="KW-1133">Transmembrane helix</keyword>
<reference evidence="2" key="1">
    <citation type="submission" date="2021-09" db="EMBL/GenBank/DDBJ databases">
        <title>The genome of Mauremys mutica provides insights into the evolution of semi-aquatic lifestyle.</title>
        <authorList>
            <person name="Gong S."/>
            <person name="Gao Y."/>
        </authorList>
    </citation>
    <scope>NUCLEOTIDE SEQUENCE</scope>
    <source>
        <strain evidence="2">MM-2020</strain>
        <tissue evidence="2">Muscle</tissue>
    </source>
</reference>
<organism evidence="2 3">
    <name type="scientific">Mauremys mutica</name>
    <name type="common">yellowpond turtle</name>
    <dbReference type="NCBI Taxonomy" id="74926"/>
    <lineage>
        <taxon>Eukaryota</taxon>
        <taxon>Metazoa</taxon>
        <taxon>Chordata</taxon>
        <taxon>Craniata</taxon>
        <taxon>Vertebrata</taxon>
        <taxon>Euteleostomi</taxon>
        <taxon>Archelosauria</taxon>
        <taxon>Testudinata</taxon>
        <taxon>Testudines</taxon>
        <taxon>Cryptodira</taxon>
        <taxon>Durocryptodira</taxon>
        <taxon>Testudinoidea</taxon>
        <taxon>Geoemydidae</taxon>
        <taxon>Geoemydinae</taxon>
        <taxon>Mauremys</taxon>
    </lineage>
</organism>
<keyword evidence="1" id="KW-0812">Transmembrane</keyword>
<dbReference type="EMBL" id="JAHDVG010000474">
    <property type="protein sequence ID" value="KAH1177333.1"/>
    <property type="molecule type" value="Genomic_DNA"/>
</dbReference>
<evidence type="ECO:0000313" key="3">
    <source>
        <dbReference type="Proteomes" id="UP000827986"/>
    </source>
</evidence>
<name>A0A9D3XCP7_9SAUR</name>
<proteinExistence type="predicted"/>